<dbReference type="Proteomes" id="UP000658720">
    <property type="component" value="Unassembled WGS sequence"/>
</dbReference>
<gene>
    <name evidence="2" type="ORF">IQ217_17205</name>
</gene>
<organism evidence="2 3">
    <name type="scientific">Synechocystis salina LEGE 00031</name>
    <dbReference type="NCBI Taxonomy" id="1828736"/>
    <lineage>
        <taxon>Bacteria</taxon>
        <taxon>Bacillati</taxon>
        <taxon>Cyanobacteriota</taxon>
        <taxon>Cyanophyceae</taxon>
        <taxon>Synechococcales</taxon>
        <taxon>Merismopediaceae</taxon>
        <taxon>Synechocystis</taxon>
    </lineage>
</organism>
<evidence type="ECO:0000313" key="2">
    <source>
        <dbReference type="EMBL" id="MBE9255541.1"/>
    </source>
</evidence>
<proteinExistence type="predicted"/>
<dbReference type="EMBL" id="JADEVV010000069">
    <property type="protein sequence ID" value="MBE9255541.1"/>
    <property type="molecule type" value="Genomic_DNA"/>
</dbReference>
<reference evidence="2 3" key="1">
    <citation type="submission" date="2020-10" db="EMBL/GenBank/DDBJ databases">
        <authorList>
            <person name="Castelo-Branco R."/>
            <person name="Eusebio N."/>
            <person name="Adriana R."/>
            <person name="Vieira A."/>
            <person name="Brugerolle De Fraissinette N."/>
            <person name="Rezende De Castro R."/>
            <person name="Schneider M.P."/>
            <person name="Vasconcelos V."/>
            <person name="Leao P.N."/>
        </authorList>
    </citation>
    <scope>NUCLEOTIDE SEQUENCE [LARGE SCALE GENOMIC DNA]</scope>
    <source>
        <strain evidence="2 3">LEGE 00031</strain>
    </source>
</reference>
<evidence type="ECO:0000313" key="3">
    <source>
        <dbReference type="Proteomes" id="UP000658720"/>
    </source>
</evidence>
<protein>
    <submittedName>
        <fullName evidence="2">Uncharacterized protein</fullName>
    </submittedName>
</protein>
<evidence type="ECO:0000256" key="1">
    <source>
        <dbReference type="SAM" id="MobiDB-lite"/>
    </source>
</evidence>
<name>A0ABR9VW06_9SYNC</name>
<accession>A0ABR9VW06</accession>
<feature type="region of interest" description="Disordered" evidence="1">
    <location>
        <begin position="1"/>
        <end position="34"/>
    </location>
</feature>
<keyword evidence="3" id="KW-1185">Reference proteome</keyword>
<sequence>MELASLAMAETPTVTMGKDPDYGNSLSHPSPPKPLMTSAEALLEHLQNKQSLVINPRRRNGVILVKPYHAEFAGPGAFVGGDLDQDVTLCYPVGNLDWLTPPSPAEQIKAYLIRRQWTVLIKQIVDNPIAMERAQVILNQLENWFDDATVALLPDSAVATLVGVLSSTVRSARTNTTVF</sequence>
<comment type="caution">
    <text evidence="2">The sequence shown here is derived from an EMBL/GenBank/DDBJ whole genome shotgun (WGS) entry which is preliminary data.</text>
</comment>